<feature type="transmembrane region" description="Helical" evidence="7">
    <location>
        <begin position="129"/>
        <end position="156"/>
    </location>
</feature>
<dbReference type="SUPFAM" id="SSF161098">
    <property type="entry name" value="MetI-like"/>
    <property type="match status" value="1"/>
</dbReference>
<keyword evidence="6 7" id="KW-0472">Membrane</keyword>
<dbReference type="CDD" id="cd06261">
    <property type="entry name" value="TM_PBP2"/>
    <property type="match status" value="1"/>
</dbReference>
<name>A0ABW4GY68_9ACTN</name>
<evidence type="ECO:0000256" key="4">
    <source>
        <dbReference type="ARBA" id="ARBA00022692"/>
    </source>
</evidence>
<feature type="transmembrane region" description="Helical" evidence="7">
    <location>
        <begin position="176"/>
        <end position="196"/>
    </location>
</feature>
<feature type="transmembrane region" description="Helical" evidence="7">
    <location>
        <begin position="279"/>
        <end position="305"/>
    </location>
</feature>
<dbReference type="InterPro" id="IPR035906">
    <property type="entry name" value="MetI-like_sf"/>
</dbReference>
<evidence type="ECO:0000259" key="8">
    <source>
        <dbReference type="PROSITE" id="PS50928"/>
    </source>
</evidence>
<feature type="transmembrane region" description="Helical" evidence="7">
    <location>
        <begin position="99"/>
        <end position="122"/>
    </location>
</feature>
<dbReference type="Pfam" id="PF19300">
    <property type="entry name" value="BPD_transp_1_N"/>
    <property type="match status" value="1"/>
</dbReference>
<dbReference type="PROSITE" id="PS50928">
    <property type="entry name" value="ABC_TM1"/>
    <property type="match status" value="1"/>
</dbReference>
<dbReference type="InterPro" id="IPR000515">
    <property type="entry name" value="MetI-like"/>
</dbReference>
<dbReference type="Proteomes" id="UP001597097">
    <property type="component" value="Unassembled WGS sequence"/>
</dbReference>
<accession>A0ABW4GY68</accession>
<sequence length="312" mass="32658">MLAFLTKRIGAGLSVLLVVPSLTFLLMFGNAANAARQILGETATPEQVAAKSAELGVNRPLYVQFFDYVEHLFVGDLGRSWFTAEPIGSLVTSRATVTLTVVIGSILVSTLLAFALGIAAALRRGALDIALQVLAIVGFAVPGFWLALLLVSNLALQLRLFPATGFVAFTASPSQWLASITLPVVALMVGAVAGVAQQVRGSVIDVLEQDYVRTLRARGLPSWRVVAHVLRNASAPALTVVALTFIGTLSGAVFVERIFALPGLGLAATNAAVNGDVPVIMGVVLVMTTIVVLVNLVVDLAIGLLNPKVRLS</sequence>
<gene>
    <name evidence="9" type="ORF">ACFSJ0_61685</name>
</gene>
<organism evidence="9 10">
    <name type="scientific">Nonomuraea guangzhouensis</name>
    <dbReference type="NCBI Taxonomy" id="1291555"/>
    <lineage>
        <taxon>Bacteria</taxon>
        <taxon>Bacillati</taxon>
        <taxon>Actinomycetota</taxon>
        <taxon>Actinomycetes</taxon>
        <taxon>Streptosporangiales</taxon>
        <taxon>Streptosporangiaceae</taxon>
        <taxon>Nonomuraea</taxon>
    </lineage>
</organism>
<evidence type="ECO:0000256" key="3">
    <source>
        <dbReference type="ARBA" id="ARBA00022475"/>
    </source>
</evidence>
<dbReference type="EMBL" id="JBHUCM010000078">
    <property type="protein sequence ID" value="MFD1547545.1"/>
    <property type="molecule type" value="Genomic_DNA"/>
</dbReference>
<dbReference type="InterPro" id="IPR045621">
    <property type="entry name" value="BPD_transp_1_N"/>
</dbReference>
<evidence type="ECO:0000256" key="6">
    <source>
        <dbReference type="ARBA" id="ARBA00023136"/>
    </source>
</evidence>
<evidence type="ECO:0000256" key="2">
    <source>
        <dbReference type="ARBA" id="ARBA00022448"/>
    </source>
</evidence>
<feature type="domain" description="ABC transmembrane type-1" evidence="8">
    <location>
        <begin position="95"/>
        <end position="302"/>
    </location>
</feature>
<feature type="transmembrane region" description="Helical" evidence="7">
    <location>
        <begin position="237"/>
        <end position="259"/>
    </location>
</feature>
<dbReference type="PANTHER" id="PTHR43163">
    <property type="entry name" value="DIPEPTIDE TRANSPORT SYSTEM PERMEASE PROTEIN DPPB-RELATED"/>
    <property type="match status" value="1"/>
</dbReference>
<keyword evidence="4 7" id="KW-0812">Transmembrane</keyword>
<dbReference type="RefSeq" id="WP_308127430.1">
    <property type="nucleotide sequence ID" value="NZ_JAHKRM010000034.1"/>
</dbReference>
<keyword evidence="3" id="KW-1003">Cell membrane</keyword>
<comment type="caution">
    <text evidence="9">The sequence shown here is derived from an EMBL/GenBank/DDBJ whole genome shotgun (WGS) entry which is preliminary data.</text>
</comment>
<keyword evidence="5 7" id="KW-1133">Transmembrane helix</keyword>
<proteinExistence type="inferred from homology"/>
<evidence type="ECO:0000256" key="5">
    <source>
        <dbReference type="ARBA" id="ARBA00022989"/>
    </source>
</evidence>
<protein>
    <submittedName>
        <fullName evidence="9">ABC transporter permease</fullName>
    </submittedName>
</protein>
<evidence type="ECO:0000256" key="1">
    <source>
        <dbReference type="ARBA" id="ARBA00004651"/>
    </source>
</evidence>
<comment type="subcellular location">
    <subcellularLocation>
        <location evidence="1 7">Cell membrane</location>
        <topology evidence="1 7">Multi-pass membrane protein</topology>
    </subcellularLocation>
</comment>
<evidence type="ECO:0000256" key="7">
    <source>
        <dbReference type="RuleBase" id="RU363032"/>
    </source>
</evidence>
<comment type="similarity">
    <text evidence="7">Belongs to the binding-protein-dependent transport system permease family.</text>
</comment>
<evidence type="ECO:0000313" key="10">
    <source>
        <dbReference type="Proteomes" id="UP001597097"/>
    </source>
</evidence>
<evidence type="ECO:0000313" key="9">
    <source>
        <dbReference type="EMBL" id="MFD1547545.1"/>
    </source>
</evidence>
<keyword evidence="10" id="KW-1185">Reference proteome</keyword>
<keyword evidence="2 7" id="KW-0813">Transport</keyword>
<dbReference type="Pfam" id="PF00528">
    <property type="entry name" value="BPD_transp_1"/>
    <property type="match status" value="1"/>
</dbReference>
<dbReference type="Gene3D" id="1.10.3720.10">
    <property type="entry name" value="MetI-like"/>
    <property type="match status" value="1"/>
</dbReference>
<reference evidence="10" key="1">
    <citation type="journal article" date="2019" name="Int. J. Syst. Evol. Microbiol.">
        <title>The Global Catalogue of Microorganisms (GCM) 10K type strain sequencing project: providing services to taxonomists for standard genome sequencing and annotation.</title>
        <authorList>
            <consortium name="The Broad Institute Genomics Platform"/>
            <consortium name="The Broad Institute Genome Sequencing Center for Infectious Disease"/>
            <person name="Wu L."/>
            <person name="Ma J."/>
        </authorList>
    </citation>
    <scope>NUCLEOTIDE SEQUENCE [LARGE SCALE GENOMIC DNA]</scope>
    <source>
        <strain evidence="10">CGMCC 1.15399</strain>
    </source>
</reference>
<dbReference type="PANTHER" id="PTHR43163:SF3">
    <property type="entry name" value="PEPTIDE ABC TRANSPORTER PERMEASE PROTEIN"/>
    <property type="match status" value="1"/>
</dbReference>